<dbReference type="Gene3D" id="1.10.10.10">
    <property type="entry name" value="Winged helix-like DNA-binding domain superfamily/Winged helix DNA-binding domain"/>
    <property type="match status" value="1"/>
</dbReference>
<dbReference type="Proteomes" id="UP000599074">
    <property type="component" value="Unassembled WGS sequence"/>
</dbReference>
<dbReference type="InterPro" id="IPR000835">
    <property type="entry name" value="HTH_MarR-typ"/>
</dbReference>
<gene>
    <name evidence="6" type="ORF">Pme01_21640</name>
</gene>
<evidence type="ECO:0000313" key="6">
    <source>
        <dbReference type="EMBL" id="GII22567.1"/>
    </source>
</evidence>
<evidence type="ECO:0000259" key="5">
    <source>
        <dbReference type="PROSITE" id="PS50995"/>
    </source>
</evidence>
<dbReference type="EMBL" id="BOON01000018">
    <property type="protein sequence ID" value="GII22567.1"/>
    <property type="molecule type" value="Genomic_DNA"/>
</dbReference>
<sequence length="195" mass="21332">MTEPPATNPGATPPNLGAEPDRAPNTAGYGIGLVAQLNHTSNALRSYVERAVLLPEGMRWTAWDVLVLICRRRGIETRAVAAEVGIAKATLTEVLAGLVGRGLVRRHRHATDKRRVHLQPTDTGLALVGRLHQRVQAEEARLLGRTEPPVSQQFADMLQALAHRARHLATVQPPGPDSAEQRSAARRRTRVRTRT</sequence>
<proteinExistence type="predicted"/>
<organism evidence="6 7">
    <name type="scientific">Planosporangium mesophilum</name>
    <dbReference type="NCBI Taxonomy" id="689768"/>
    <lineage>
        <taxon>Bacteria</taxon>
        <taxon>Bacillati</taxon>
        <taxon>Actinomycetota</taxon>
        <taxon>Actinomycetes</taxon>
        <taxon>Micromonosporales</taxon>
        <taxon>Micromonosporaceae</taxon>
        <taxon>Planosporangium</taxon>
    </lineage>
</organism>
<feature type="region of interest" description="Disordered" evidence="4">
    <location>
        <begin position="170"/>
        <end position="195"/>
    </location>
</feature>
<evidence type="ECO:0000313" key="7">
    <source>
        <dbReference type="Proteomes" id="UP000599074"/>
    </source>
</evidence>
<keyword evidence="7" id="KW-1185">Reference proteome</keyword>
<feature type="domain" description="HTH marR-type" evidence="5">
    <location>
        <begin position="30"/>
        <end position="163"/>
    </location>
</feature>
<evidence type="ECO:0000256" key="1">
    <source>
        <dbReference type="ARBA" id="ARBA00023015"/>
    </source>
</evidence>
<dbReference type="PANTHER" id="PTHR33164">
    <property type="entry name" value="TRANSCRIPTIONAL REGULATOR, MARR FAMILY"/>
    <property type="match status" value="1"/>
</dbReference>
<feature type="compositionally biased region" description="Low complexity" evidence="4">
    <location>
        <begin position="1"/>
        <end position="15"/>
    </location>
</feature>
<dbReference type="InterPro" id="IPR023187">
    <property type="entry name" value="Tscrpt_reg_MarR-type_CS"/>
</dbReference>
<reference evidence="6" key="1">
    <citation type="submission" date="2021-01" db="EMBL/GenBank/DDBJ databases">
        <title>Whole genome shotgun sequence of Planosporangium mesophilum NBRC 109066.</title>
        <authorList>
            <person name="Komaki H."/>
            <person name="Tamura T."/>
        </authorList>
    </citation>
    <scope>NUCLEOTIDE SEQUENCE</scope>
    <source>
        <strain evidence="6">NBRC 109066</strain>
    </source>
</reference>
<feature type="region of interest" description="Disordered" evidence="4">
    <location>
        <begin position="1"/>
        <end position="23"/>
    </location>
</feature>
<dbReference type="GO" id="GO:0003677">
    <property type="term" value="F:DNA binding"/>
    <property type="evidence" value="ECO:0007669"/>
    <property type="project" value="UniProtKB-KW"/>
</dbReference>
<keyword evidence="2" id="KW-0238">DNA-binding</keyword>
<dbReference type="AlphaFoldDB" id="A0A8J3WZU3"/>
<dbReference type="InterPro" id="IPR036388">
    <property type="entry name" value="WH-like_DNA-bd_sf"/>
</dbReference>
<dbReference type="Pfam" id="PF01047">
    <property type="entry name" value="MarR"/>
    <property type="match status" value="1"/>
</dbReference>
<name>A0A8J3WZU3_9ACTN</name>
<protein>
    <recommendedName>
        <fullName evidence="5">HTH marR-type domain-containing protein</fullName>
    </recommendedName>
</protein>
<dbReference type="InterPro" id="IPR036390">
    <property type="entry name" value="WH_DNA-bd_sf"/>
</dbReference>
<accession>A0A8J3WZU3</accession>
<dbReference type="PROSITE" id="PS01117">
    <property type="entry name" value="HTH_MARR_1"/>
    <property type="match status" value="1"/>
</dbReference>
<dbReference type="PANTHER" id="PTHR33164:SF43">
    <property type="entry name" value="HTH-TYPE TRANSCRIPTIONAL REPRESSOR YETL"/>
    <property type="match status" value="1"/>
</dbReference>
<dbReference type="GO" id="GO:0003700">
    <property type="term" value="F:DNA-binding transcription factor activity"/>
    <property type="evidence" value="ECO:0007669"/>
    <property type="project" value="InterPro"/>
</dbReference>
<evidence type="ECO:0000256" key="2">
    <source>
        <dbReference type="ARBA" id="ARBA00023125"/>
    </source>
</evidence>
<dbReference type="RefSeq" id="WP_168114560.1">
    <property type="nucleotide sequence ID" value="NZ_BOON01000018.1"/>
</dbReference>
<dbReference type="PROSITE" id="PS50995">
    <property type="entry name" value="HTH_MARR_2"/>
    <property type="match status" value="1"/>
</dbReference>
<dbReference type="GO" id="GO:0006950">
    <property type="term" value="P:response to stress"/>
    <property type="evidence" value="ECO:0007669"/>
    <property type="project" value="TreeGrafter"/>
</dbReference>
<feature type="compositionally biased region" description="Basic residues" evidence="4">
    <location>
        <begin position="184"/>
        <end position="195"/>
    </location>
</feature>
<dbReference type="SMART" id="SM00347">
    <property type="entry name" value="HTH_MARR"/>
    <property type="match status" value="1"/>
</dbReference>
<keyword evidence="3" id="KW-0804">Transcription</keyword>
<dbReference type="SUPFAM" id="SSF46785">
    <property type="entry name" value="Winged helix' DNA-binding domain"/>
    <property type="match status" value="1"/>
</dbReference>
<dbReference type="InterPro" id="IPR039422">
    <property type="entry name" value="MarR/SlyA-like"/>
</dbReference>
<keyword evidence="1" id="KW-0805">Transcription regulation</keyword>
<evidence type="ECO:0000256" key="3">
    <source>
        <dbReference type="ARBA" id="ARBA00023163"/>
    </source>
</evidence>
<evidence type="ECO:0000256" key="4">
    <source>
        <dbReference type="SAM" id="MobiDB-lite"/>
    </source>
</evidence>
<comment type="caution">
    <text evidence="6">The sequence shown here is derived from an EMBL/GenBank/DDBJ whole genome shotgun (WGS) entry which is preliminary data.</text>
</comment>